<dbReference type="GO" id="GO:0005524">
    <property type="term" value="F:ATP binding"/>
    <property type="evidence" value="ECO:0007669"/>
    <property type="project" value="InterPro"/>
</dbReference>
<evidence type="ECO:0000256" key="8">
    <source>
        <dbReference type="ARBA" id="ARBA00022824"/>
    </source>
</evidence>
<keyword evidence="7" id="KW-0732">Signal</keyword>
<dbReference type="InterPro" id="IPR019378">
    <property type="entry name" value="GDP-Fuc_O-FucTrfase"/>
</dbReference>
<evidence type="ECO:0000256" key="10">
    <source>
        <dbReference type="ARBA" id="ARBA00023157"/>
    </source>
</evidence>
<evidence type="ECO:0000256" key="14">
    <source>
        <dbReference type="ARBA" id="ARBA00025803"/>
    </source>
</evidence>
<evidence type="ECO:0000256" key="18">
    <source>
        <dbReference type="ARBA" id="ARBA00048647"/>
    </source>
</evidence>
<dbReference type="PANTHER" id="PTHR13398:SF0">
    <property type="entry name" value="GDP-FUCOSE PROTEIN O-FUCOSYLTRANSFERASE 2"/>
    <property type="match status" value="1"/>
</dbReference>
<keyword evidence="12" id="KW-0294">Fucose metabolism</keyword>
<dbReference type="GO" id="GO:0006281">
    <property type="term" value="P:DNA repair"/>
    <property type="evidence" value="ECO:0007669"/>
    <property type="project" value="InterPro"/>
</dbReference>
<keyword evidence="21" id="KW-1185">Reference proteome</keyword>
<dbReference type="InterPro" id="IPR020588">
    <property type="entry name" value="RecA_ATP-bd"/>
</dbReference>
<dbReference type="GO" id="GO:0005794">
    <property type="term" value="C:Golgi apparatus"/>
    <property type="evidence" value="ECO:0007669"/>
    <property type="project" value="UniProtKB-SubCell"/>
</dbReference>
<dbReference type="Pfam" id="PF08423">
    <property type="entry name" value="Rad51"/>
    <property type="match status" value="1"/>
</dbReference>
<evidence type="ECO:0000256" key="12">
    <source>
        <dbReference type="ARBA" id="ARBA00023253"/>
    </source>
</evidence>
<reference evidence="20" key="2">
    <citation type="submission" date="2024-08" db="UniProtKB">
        <authorList>
            <consortium name="EnsemblMetazoa"/>
        </authorList>
    </citation>
    <scope>IDENTIFICATION</scope>
</reference>
<dbReference type="PANTHER" id="PTHR13398">
    <property type="entry name" value="GDP-FUCOSE PROTEIN O-FUCOSYLTRANSFERASE 2"/>
    <property type="match status" value="1"/>
</dbReference>
<dbReference type="GeneID" id="109532735"/>
<evidence type="ECO:0000256" key="3">
    <source>
        <dbReference type="ARBA" id="ARBA00004922"/>
    </source>
</evidence>
<keyword evidence="10" id="KW-1015">Disulfide bond</keyword>
<dbReference type="KEGG" id="dpa:109532735"/>
<protein>
    <recommendedName>
        <fullName evidence="15">GDP-fucose protein O-fucosyltransferase 2</fullName>
        <ecNumber evidence="4">2.4.1.221</ecNumber>
    </recommendedName>
    <alternativeName>
        <fullName evidence="16">Peptide-O-fucosyltransferase 2</fullName>
    </alternativeName>
</protein>
<dbReference type="CDD" id="cd11298">
    <property type="entry name" value="O-FucT-2"/>
    <property type="match status" value="1"/>
</dbReference>
<sequence length="577" mass="65851">MEQSISSLNLPRNKIIQLQSVGKKYCIDLTETLLSSLLIELPKSPKTVTALDLLESEFLGGHILSLNSELDKVLHGEITPGRITELSGFPGSGRTQICFQLCATTQLPEAIGGLEGQVIYLNTNKNFSSTRLKEVAGKLIKRSGPLMQHKSEEDILSNVFVFNVNDVCELFATTIFLGEFLKTKSVKLVIIDSIAHPLRAANSTERITVTYKLLDGFQKLSRAFNFAVVITNDFTTRVKNNEAYYTPSFGDGFFERINSRICLSKQGNVHTAELVKSVVKMLKKQKYTKCILDEVYVLQHFEDMFESGNFEEKWLIEKCQKPPKMKFFYYANITASNIKCLSFHGPATKLAELFKLEKSRTLMLERAEVALHDTFGNDLYWKARRSMRFNRELRKVANDFRIMKLDSNDEDDLTTLPPDWRDEKPKRNAKGGPYLAVHMRRRDFLRGRADKVPDLLNVAKQISKKLNELKLAKIFIATDAPRIEFEELNKALSPKYEVYKYQASKHVESKYSAGGIAIIDQIICSYARYFIGTSDSTFSFRIQEEREILGFPTKSTFNVLCKNNTNCEKPSVWKIVY</sequence>
<keyword evidence="5" id="KW-0328">Glycosyltransferase</keyword>
<evidence type="ECO:0000256" key="11">
    <source>
        <dbReference type="ARBA" id="ARBA00023180"/>
    </source>
</evidence>
<evidence type="ECO:0000256" key="2">
    <source>
        <dbReference type="ARBA" id="ARBA00004555"/>
    </source>
</evidence>
<evidence type="ECO:0000256" key="4">
    <source>
        <dbReference type="ARBA" id="ARBA00012196"/>
    </source>
</evidence>
<dbReference type="InterPro" id="IPR027417">
    <property type="entry name" value="P-loop_NTPase"/>
</dbReference>
<keyword evidence="8" id="KW-0256">Endoplasmic reticulum</keyword>
<dbReference type="GO" id="GO:0140664">
    <property type="term" value="F:ATP-dependent DNA damage sensor activity"/>
    <property type="evidence" value="ECO:0007669"/>
    <property type="project" value="InterPro"/>
</dbReference>
<dbReference type="Pfam" id="PF10250">
    <property type="entry name" value="O-FucT"/>
    <property type="match status" value="1"/>
</dbReference>
<evidence type="ECO:0000313" key="20">
    <source>
        <dbReference type="EnsemblMetazoa" id="XP_019753311.1"/>
    </source>
</evidence>
<dbReference type="InterPro" id="IPR045130">
    <property type="entry name" value="OFUT2-like"/>
</dbReference>
<dbReference type="GO" id="GO:0046922">
    <property type="term" value="F:peptide-O-fucosyltransferase activity"/>
    <property type="evidence" value="ECO:0007669"/>
    <property type="project" value="UniProtKB-EC"/>
</dbReference>
<dbReference type="Proteomes" id="UP000019118">
    <property type="component" value="Unassembled WGS sequence"/>
</dbReference>
<dbReference type="GO" id="GO:0003677">
    <property type="term" value="F:DNA binding"/>
    <property type="evidence" value="ECO:0007669"/>
    <property type="project" value="InterPro"/>
</dbReference>
<feature type="domain" description="RecA family profile 1" evidence="19">
    <location>
        <begin position="59"/>
        <end position="234"/>
    </location>
</feature>
<evidence type="ECO:0000256" key="16">
    <source>
        <dbReference type="ARBA" id="ARBA00033083"/>
    </source>
</evidence>
<evidence type="ECO:0000256" key="15">
    <source>
        <dbReference type="ARBA" id="ARBA00026232"/>
    </source>
</evidence>
<organism evidence="20 21">
    <name type="scientific">Dendroctonus ponderosae</name>
    <name type="common">Mountain pine beetle</name>
    <dbReference type="NCBI Taxonomy" id="77166"/>
    <lineage>
        <taxon>Eukaryota</taxon>
        <taxon>Metazoa</taxon>
        <taxon>Ecdysozoa</taxon>
        <taxon>Arthropoda</taxon>
        <taxon>Hexapoda</taxon>
        <taxon>Insecta</taxon>
        <taxon>Pterygota</taxon>
        <taxon>Neoptera</taxon>
        <taxon>Endopterygota</taxon>
        <taxon>Coleoptera</taxon>
        <taxon>Polyphaga</taxon>
        <taxon>Cucujiformia</taxon>
        <taxon>Curculionidae</taxon>
        <taxon>Scolytinae</taxon>
        <taxon>Dendroctonus</taxon>
    </lineage>
</organism>
<evidence type="ECO:0000256" key="5">
    <source>
        <dbReference type="ARBA" id="ARBA00022676"/>
    </source>
</evidence>
<keyword evidence="13" id="KW-0119">Carbohydrate metabolism</keyword>
<evidence type="ECO:0000256" key="9">
    <source>
        <dbReference type="ARBA" id="ARBA00023034"/>
    </source>
</evidence>
<reference evidence="21" key="1">
    <citation type="journal article" date="2013" name="Genome Biol.">
        <title>Draft genome of the mountain pine beetle, Dendroctonus ponderosae Hopkins, a major forest pest.</title>
        <authorList>
            <person name="Keeling C.I."/>
            <person name="Yuen M.M."/>
            <person name="Liao N.Y."/>
            <person name="Docking T.R."/>
            <person name="Chan S.K."/>
            <person name="Taylor G.A."/>
            <person name="Palmquist D.L."/>
            <person name="Jackman S.D."/>
            <person name="Nguyen A."/>
            <person name="Li M."/>
            <person name="Henderson H."/>
            <person name="Janes J.K."/>
            <person name="Zhao Y."/>
            <person name="Pandoh P."/>
            <person name="Moore R."/>
            <person name="Sperling F.A."/>
            <person name="Huber D.P."/>
            <person name="Birol I."/>
            <person name="Jones S.J."/>
            <person name="Bohlmann J."/>
        </authorList>
    </citation>
    <scope>NUCLEOTIDE SEQUENCE</scope>
</reference>
<dbReference type="AlphaFoldDB" id="A0AAR5NYJ1"/>
<comment type="similarity">
    <text evidence="14">Belongs to the glycosyltransferase 68 family.</text>
</comment>
<dbReference type="InterPro" id="IPR013632">
    <property type="entry name" value="Rad51_C"/>
</dbReference>
<dbReference type="PROSITE" id="PS50162">
    <property type="entry name" value="RECA_2"/>
    <property type="match status" value="1"/>
</dbReference>
<evidence type="ECO:0000313" key="21">
    <source>
        <dbReference type="Proteomes" id="UP000019118"/>
    </source>
</evidence>
<proteinExistence type="inferred from homology"/>
<keyword evidence="9" id="KW-0333">Golgi apparatus</keyword>
<comment type="subcellular location">
    <subcellularLocation>
        <location evidence="1">Endoplasmic reticulum</location>
    </subcellularLocation>
    <subcellularLocation>
        <location evidence="2">Golgi apparatus</location>
    </subcellularLocation>
</comment>
<evidence type="ECO:0000256" key="1">
    <source>
        <dbReference type="ARBA" id="ARBA00004240"/>
    </source>
</evidence>
<accession>A0AAR5NYJ1</accession>
<dbReference type="GO" id="GO:0005783">
    <property type="term" value="C:endoplasmic reticulum"/>
    <property type="evidence" value="ECO:0007669"/>
    <property type="project" value="UniProtKB-SubCell"/>
</dbReference>
<evidence type="ECO:0000256" key="13">
    <source>
        <dbReference type="ARBA" id="ARBA00023277"/>
    </source>
</evidence>
<keyword evidence="11" id="KW-0325">Glycoprotein</keyword>
<dbReference type="SUPFAM" id="SSF52540">
    <property type="entry name" value="P-loop containing nucleoside triphosphate hydrolases"/>
    <property type="match status" value="1"/>
</dbReference>
<dbReference type="Gene3D" id="3.40.50.300">
    <property type="entry name" value="P-loop containing nucleotide triphosphate hydrolases"/>
    <property type="match status" value="1"/>
</dbReference>
<dbReference type="EC" id="2.4.1.221" evidence="4"/>
<dbReference type="FunFam" id="3.40.50.11350:FF:000002">
    <property type="entry name" value="GDP-fucose protein O-fucosyltransferase 2"/>
    <property type="match status" value="1"/>
</dbReference>
<comment type="pathway">
    <text evidence="3">Protein modification; protein glycosylation.</text>
</comment>
<name>A0AAR5NYJ1_DENPD</name>
<dbReference type="GO" id="GO:0006004">
    <property type="term" value="P:fucose metabolic process"/>
    <property type="evidence" value="ECO:0007669"/>
    <property type="project" value="UniProtKB-KW"/>
</dbReference>
<evidence type="ECO:0000256" key="7">
    <source>
        <dbReference type="ARBA" id="ARBA00022729"/>
    </source>
</evidence>
<dbReference type="EnsemblMetazoa" id="XM_019897752.1">
    <property type="protein sequence ID" value="XP_019753311.1"/>
    <property type="gene ID" value="LOC109532735"/>
</dbReference>
<evidence type="ECO:0000259" key="19">
    <source>
        <dbReference type="PROSITE" id="PS50162"/>
    </source>
</evidence>
<evidence type="ECO:0000256" key="17">
    <source>
        <dbReference type="ARBA" id="ARBA00047273"/>
    </source>
</evidence>
<dbReference type="Gene3D" id="3.40.50.11350">
    <property type="match status" value="1"/>
</dbReference>
<keyword evidence="6" id="KW-0808">Transferase</keyword>
<comment type="catalytic activity">
    <reaction evidence="17">
        <text>L-threonyl-[protein] + GDP-beta-L-fucose = 3-O-(alpha-L-fucosyl)-L-threonyl-[protein] + GDP + H(+)</text>
        <dbReference type="Rhea" id="RHEA:70491"/>
        <dbReference type="Rhea" id="RHEA-COMP:11060"/>
        <dbReference type="Rhea" id="RHEA-COMP:17915"/>
        <dbReference type="ChEBI" id="CHEBI:15378"/>
        <dbReference type="ChEBI" id="CHEBI:30013"/>
        <dbReference type="ChEBI" id="CHEBI:57273"/>
        <dbReference type="ChEBI" id="CHEBI:58189"/>
        <dbReference type="ChEBI" id="CHEBI:189631"/>
        <dbReference type="EC" id="2.4.1.221"/>
    </reaction>
    <physiologicalReaction direction="left-to-right" evidence="17">
        <dbReference type="Rhea" id="RHEA:70492"/>
    </physiologicalReaction>
</comment>
<evidence type="ECO:0000256" key="6">
    <source>
        <dbReference type="ARBA" id="ARBA00022679"/>
    </source>
</evidence>
<comment type="catalytic activity">
    <reaction evidence="18">
        <text>L-seryl-[protein] + GDP-beta-L-fucose = 3-O-(alpha-L-fucosyl)-L-seryl-[protein] + GDP + H(+)</text>
        <dbReference type="Rhea" id="RHEA:63644"/>
        <dbReference type="Rhea" id="RHEA-COMP:9863"/>
        <dbReference type="Rhea" id="RHEA-COMP:17914"/>
        <dbReference type="ChEBI" id="CHEBI:15378"/>
        <dbReference type="ChEBI" id="CHEBI:29999"/>
        <dbReference type="ChEBI" id="CHEBI:57273"/>
        <dbReference type="ChEBI" id="CHEBI:58189"/>
        <dbReference type="ChEBI" id="CHEBI:189632"/>
        <dbReference type="EC" id="2.4.1.221"/>
    </reaction>
    <physiologicalReaction direction="left-to-right" evidence="18">
        <dbReference type="Rhea" id="RHEA:63645"/>
    </physiologicalReaction>
</comment>